<evidence type="ECO:0000256" key="3">
    <source>
        <dbReference type="ARBA" id="ARBA00022475"/>
    </source>
</evidence>
<organism evidence="9 10">
    <name type="scientific">Candidatus Aphodoplasma excrementigallinarum</name>
    <dbReference type="NCBI Taxonomy" id="2840673"/>
    <lineage>
        <taxon>Bacteria</taxon>
        <taxon>Bacillati</taxon>
        <taxon>Bacillota</taxon>
        <taxon>Clostridia</taxon>
        <taxon>Eubacteriales</taxon>
        <taxon>Candidatus Aphodoplasma</taxon>
    </lineage>
</organism>
<evidence type="ECO:0000313" key="9">
    <source>
        <dbReference type="EMBL" id="HIV02580.1"/>
    </source>
</evidence>
<feature type="transmembrane region" description="Helical" evidence="8">
    <location>
        <begin position="208"/>
        <end position="228"/>
    </location>
</feature>
<dbReference type="PANTHER" id="PTHR32024:SF1">
    <property type="entry name" value="KTR SYSTEM POTASSIUM UPTAKE PROTEIN B"/>
    <property type="match status" value="1"/>
</dbReference>
<dbReference type="GO" id="GO:0005886">
    <property type="term" value="C:plasma membrane"/>
    <property type="evidence" value="ECO:0007669"/>
    <property type="project" value="UniProtKB-SubCell"/>
</dbReference>
<feature type="transmembrane region" description="Helical" evidence="8">
    <location>
        <begin position="144"/>
        <end position="164"/>
    </location>
</feature>
<evidence type="ECO:0000256" key="5">
    <source>
        <dbReference type="ARBA" id="ARBA00022989"/>
    </source>
</evidence>
<comment type="caution">
    <text evidence="9">The sequence shown here is derived from an EMBL/GenBank/DDBJ whole genome shotgun (WGS) entry which is preliminary data.</text>
</comment>
<dbReference type="GO" id="GO:0008324">
    <property type="term" value="F:monoatomic cation transmembrane transporter activity"/>
    <property type="evidence" value="ECO:0007669"/>
    <property type="project" value="InterPro"/>
</dbReference>
<dbReference type="Pfam" id="PF02386">
    <property type="entry name" value="TrkH"/>
    <property type="match status" value="1"/>
</dbReference>
<comment type="subcellular location">
    <subcellularLocation>
        <location evidence="1">Cell membrane</location>
        <topology evidence="1">Multi-pass membrane protein</topology>
    </subcellularLocation>
</comment>
<feature type="transmembrane region" description="Helical" evidence="8">
    <location>
        <begin position="424"/>
        <end position="446"/>
    </location>
</feature>
<proteinExistence type="predicted"/>
<evidence type="ECO:0000313" key="10">
    <source>
        <dbReference type="Proteomes" id="UP000886743"/>
    </source>
</evidence>
<reference evidence="9" key="2">
    <citation type="journal article" date="2021" name="PeerJ">
        <title>Extensive microbial diversity within the chicken gut microbiome revealed by metagenomics and culture.</title>
        <authorList>
            <person name="Gilroy R."/>
            <person name="Ravi A."/>
            <person name="Getino M."/>
            <person name="Pursley I."/>
            <person name="Horton D.L."/>
            <person name="Alikhan N.F."/>
            <person name="Baker D."/>
            <person name="Gharbi K."/>
            <person name="Hall N."/>
            <person name="Watson M."/>
            <person name="Adriaenssens E.M."/>
            <person name="Foster-Nyarko E."/>
            <person name="Jarju S."/>
            <person name="Secka A."/>
            <person name="Antonio M."/>
            <person name="Oren A."/>
            <person name="Chaudhuri R.R."/>
            <person name="La Ragione R."/>
            <person name="Hildebrand F."/>
            <person name="Pallen M.J."/>
        </authorList>
    </citation>
    <scope>NUCLEOTIDE SEQUENCE</scope>
    <source>
        <strain evidence="9">4920</strain>
    </source>
</reference>
<evidence type="ECO:0000256" key="2">
    <source>
        <dbReference type="ARBA" id="ARBA00022448"/>
    </source>
</evidence>
<feature type="transmembrane region" description="Helical" evidence="8">
    <location>
        <begin position="240"/>
        <end position="263"/>
    </location>
</feature>
<keyword evidence="6" id="KW-0406">Ion transport</keyword>
<protein>
    <submittedName>
        <fullName evidence="9">Trk family potassium uptake protein</fullName>
    </submittedName>
</protein>
<evidence type="ECO:0000256" key="4">
    <source>
        <dbReference type="ARBA" id="ARBA00022692"/>
    </source>
</evidence>
<keyword evidence="4 8" id="KW-0812">Transmembrane</keyword>
<dbReference type="PANTHER" id="PTHR32024">
    <property type="entry name" value="TRK SYSTEM POTASSIUM UPTAKE PROTEIN TRKG-RELATED"/>
    <property type="match status" value="1"/>
</dbReference>
<name>A0A9D1NGD3_9FIRM</name>
<dbReference type="AlphaFoldDB" id="A0A9D1NGD3"/>
<evidence type="ECO:0000256" key="8">
    <source>
        <dbReference type="SAM" id="Phobius"/>
    </source>
</evidence>
<feature type="transmembrane region" description="Helical" evidence="8">
    <location>
        <begin position="367"/>
        <end position="386"/>
    </location>
</feature>
<dbReference type="GO" id="GO:0030001">
    <property type="term" value="P:metal ion transport"/>
    <property type="evidence" value="ECO:0007669"/>
    <property type="project" value="UniProtKB-ARBA"/>
</dbReference>
<feature type="transmembrane region" description="Helical" evidence="8">
    <location>
        <begin position="295"/>
        <end position="319"/>
    </location>
</feature>
<dbReference type="Proteomes" id="UP000886743">
    <property type="component" value="Unassembled WGS sequence"/>
</dbReference>
<evidence type="ECO:0000256" key="1">
    <source>
        <dbReference type="ARBA" id="ARBA00004651"/>
    </source>
</evidence>
<feature type="transmembrane region" description="Helical" evidence="8">
    <location>
        <begin position="89"/>
        <end position="113"/>
    </location>
</feature>
<reference evidence="9" key="1">
    <citation type="submission" date="2020-10" db="EMBL/GenBank/DDBJ databases">
        <authorList>
            <person name="Gilroy R."/>
        </authorList>
    </citation>
    <scope>NUCLEOTIDE SEQUENCE</scope>
    <source>
        <strain evidence="9">4920</strain>
    </source>
</reference>
<keyword evidence="5 8" id="KW-1133">Transmembrane helix</keyword>
<keyword evidence="3" id="KW-1003">Cell membrane</keyword>
<feature type="transmembrane region" description="Helical" evidence="8">
    <location>
        <begin position="25"/>
        <end position="46"/>
    </location>
</feature>
<dbReference type="InterPro" id="IPR003445">
    <property type="entry name" value="Cat_transpt"/>
</dbReference>
<keyword evidence="7 8" id="KW-0472">Membrane</keyword>
<keyword evidence="2" id="KW-0813">Transport</keyword>
<evidence type="ECO:0000256" key="6">
    <source>
        <dbReference type="ARBA" id="ARBA00023065"/>
    </source>
</evidence>
<dbReference type="EMBL" id="DVOF01000095">
    <property type="protein sequence ID" value="HIV02580.1"/>
    <property type="molecule type" value="Genomic_DNA"/>
</dbReference>
<evidence type="ECO:0000256" key="7">
    <source>
        <dbReference type="ARBA" id="ARBA00023136"/>
    </source>
</evidence>
<accession>A0A9D1NGD3</accession>
<sequence>MSLDFVKRYLRKARLYAQYKIRISTAQTIVGGFLLIILIGTILLTLPISTRSGESTGFVDALFTATSATCVTGLIVFDTYSYWSLFGQLVILAMIQIGGLGFMTMGAVFAFVLRSKISFRQRLVMSESISVDMTSGIVRMTQHILVGTMIFEAVGALILAVRFIPEFGFWNGLYKGVFHAISAFCNSGMDLMGQREAFSSMTYYVNDWTVNLTIMLLIIIGGTGFYVWEDIYHAKSYKGLSLHSKIVLTMNIALIVAGAAMIFGMDYNNPETLGPLSPGSKVLASLFQSVVCRTAGFNTVALSSLSVASIFTMILLMFIGGAPGSTAGGIKTTTLGLLFFTAKSSLSGSKDINAFHRRMDTMAVRRAVTIVLIALCVVVVGIIILSGDDPSLSFIEIVFEVVSAFGTVGLTLGITPELGVISKLTLSCIMFFGRVGVVTIMLSLTIKGVQAKNTIRYPVGKILI</sequence>
<gene>
    <name evidence="9" type="ORF">IAC74_03325</name>
</gene>